<feature type="domain" description="SAP" evidence="8">
    <location>
        <begin position="1"/>
        <end position="32"/>
    </location>
</feature>
<dbReference type="InterPro" id="IPR003034">
    <property type="entry name" value="SAP_dom"/>
</dbReference>
<dbReference type="PANTHER" id="PTHR42785">
    <property type="entry name" value="DNA TOPOISOMERASE, TYPE IA, CORE"/>
    <property type="match status" value="1"/>
</dbReference>
<dbReference type="InterPro" id="IPR006171">
    <property type="entry name" value="TOPRIM_dom"/>
</dbReference>
<evidence type="ECO:0000256" key="5">
    <source>
        <dbReference type="ARBA" id="ARBA00023125"/>
    </source>
</evidence>
<comment type="caution">
    <text evidence="11">The sequence shown here is derived from an EMBL/GenBank/DDBJ whole genome shotgun (WGS) entry which is preliminary data.</text>
</comment>
<dbReference type="PROSITE" id="PS50880">
    <property type="entry name" value="TOPRIM"/>
    <property type="match status" value="1"/>
</dbReference>
<dbReference type="PROSITE" id="PS00396">
    <property type="entry name" value="TOPO_IA_1"/>
    <property type="match status" value="1"/>
</dbReference>
<evidence type="ECO:0000256" key="3">
    <source>
        <dbReference type="ARBA" id="ARBA00012891"/>
    </source>
</evidence>
<name>A0A0M0JUI3_9EUKA</name>
<dbReference type="PROSITE" id="PS50800">
    <property type="entry name" value="SAP"/>
    <property type="match status" value="1"/>
</dbReference>
<evidence type="ECO:0000256" key="6">
    <source>
        <dbReference type="ARBA" id="ARBA00023235"/>
    </source>
</evidence>
<evidence type="ECO:0000259" key="9">
    <source>
        <dbReference type="PROSITE" id="PS50880"/>
    </source>
</evidence>
<dbReference type="CDD" id="cd00186">
    <property type="entry name" value="TOP1Ac"/>
    <property type="match status" value="1"/>
</dbReference>
<evidence type="ECO:0000313" key="11">
    <source>
        <dbReference type="EMBL" id="KOO29982.1"/>
    </source>
</evidence>
<feature type="region of interest" description="Disordered" evidence="7">
    <location>
        <begin position="322"/>
        <end position="343"/>
    </location>
</feature>
<dbReference type="EC" id="5.6.2.1" evidence="3"/>
<proteinExistence type="inferred from homology"/>
<keyword evidence="6 11" id="KW-0413">Isomerase</keyword>
<dbReference type="GO" id="GO:0003917">
    <property type="term" value="F:DNA topoisomerase type I (single strand cut, ATP-independent) activity"/>
    <property type="evidence" value="ECO:0007669"/>
    <property type="project" value="UniProtKB-EC"/>
</dbReference>
<dbReference type="GO" id="GO:0003677">
    <property type="term" value="F:DNA binding"/>
    <property type="evidence" value="ECO:0007669"/>
    <property type="project" value="UniProtKB-KW"/>
</dbReference>
<dbReference type="InterPro" id="IPR036361">
    <property type="entry name" value="SAP_dom_sf"/>
</dbReference>
<evidence type="ECO:0000256" key="4">
    <source>
        <dbReference type="ARBA" id="ARBA00023029"/>
    </source>
</evidence>
<dbReference type="InterPro" id="IPR023405">
    <property type="entry name" value="Topo_IA_core_domain"/>
</dbReference>
<dbReference type="GO" id="GO:0006265">
    <property type="term" value="P:DNA topological change"/>
    <property type="evidence" value="ECO:0007669"/>
    <property type="project" value="InterPro"/>
</dbReference>
<dbReference type="SMART" id="SM00436">
    <property type="entry name" value="TOP1Bc"/>
    <property type="match status" value="1"/>
</dbReference>
<feature type="domain" description="Topo IA-type catalytic" evidence="10">
    <location>
        <begin position="199"/>
        <end position="582"/>
    </location>
</feature>
<evidence type="ECO:0000256" key="7">
    <source>
        <dbReference type="SAM" id="MobiDB-lite"/>
    </source>
</evidence>
<dbReference type="InterPro" id="IPR013826">
    <property type="entry name" value="Topo_IA_cen_sub3"/>
</dbReference>
<dbReference type="Pfam" id="PF01131">
    <property type="entry name" value="Topoisom_bac"/>
    <property type="match status" value="2"/>
</dbReference>
<keyword evidence="4" id="KW-0799">Topoisomerase</keyword>
<dbReference type="AlphaFoldDB" id="A0A0M0JUI3"/>
<comment type="catalytic activity">
    <reaction evidence="1">
        <text>ATP-independent breakage of single-stranded DNA, followed by passage and rejoining.</text>
        <dbReference type="EC" id="5.6.2.1"/>
    </reaction>
</comment>
<sequence>MTVAQLKQELVKRGLPGSGRKDELLSRLVAEGAHVPAGRPNAPKKTAPKSATTRGDAAISQRARPEGPIVMVVESPAKCATIAKFAGSSCIVLACNGHVRTLPSKPNSVRPAEGFAMDFELVAGAGGVLKNLGAAVRDARALYLATDPDREGEAIAWHVHEALRDRALLPDNVPVHRISFSEITQQAVTNALAAPRRINVPLVRAQQARQAVDYLVGFTLSPVLWRKLPGCRSAGRVQSVALRLVVEREHDVLRFEPREHWHLKLRVGAANTRGAAVADKASALEAELTHLNGTKLEQFSLPNEAAASAARAALPAEWRVSRVQRSERSTQPPAPYNTASLQQDASNRLGLPVGRVMRLAQSLYEGVRLGGGEPVALITYMRTDGIQMSEHGVQSARSYIGSTFGSSAEWLPSEPRLFKTKARNAQESHEAIRPVDFSVEPRSLRGLMGDAELRLYELIWRRALASQMANALHEQLAITLWTQPPPRFNEGSLVRHLEALGIGRPSTYASILKALQERGYVTMVGRSLRPNHNGELVTALLTSPSARLEQYVNTSFTARLEARLDAISNGELDATAFLSDWW</sequence>
<evidence type="ECO:0000256" key="1">
    <source>
        <dbReference type="ARBA" id="ARBA00000213"/>
    </source>
</evidence>
<dbReference type="PRINTS" id="PR00417">
    <property type="entry name" value="PRTPISMRASEI"/>
</dbReference>
<keyword evidence="5" id="KW-0238">DNA-binding</keyword>
<reference evidence="12" key="1">
    <citation type="journal article" date="2015" name="PLoS Genet.">
        <title>Genome Sequence and Transcriptome Analyses of Chrysochromulina tobin: Metabolic Tools for Enhanced Algal Fitness in the Prominent Order Prymnesiales (Haptophyceae).</title>
        <authorList>
            <person name="Hovde B.T."/>
            <person name="Deodato C.R."/>
            <person name="Hunsperger H.M."/>
            <person name="Ryken S.A."/>
            <person name="Yost W."/>
            <person name="Jha R.K."/>
            <person name="Patterson J."/>
            <person name="Monnat R.J. Jr."/>
            <person name="Barlow S.B."/>
            <person name="Starkenburg S.R."/>
            <person name="Cattolico R.A."/>
        </authorList>
    </citation>
    <scope>NUCLEOTIDE SEQUENCE</scope>
    <source>
        <strain evidence="12">CCMP291</strain>
    </source>
</reference>
<accession>A0A0M0JUI3</accession>
<dbReference type="SUPFAM" id="SSF56712">
    <property type="entry name" value="Prokaryotic type I DNA topoisomerase"/>
    <property type="match status" value="1"/>
</dbReference>
<dbReference type="InterPro" id="IPR013497">
    <property type="entry name" value="Topo_IA_cen"/>
</dbReference>
<dbReference type="Gene3D" id="3.40.50.140">
    <property type="match status" value="1"/>
</dbReference>
<evidence type="ECO:0000259" key="8">
    <source>
        <dbReference type="PROSITE" id="PS50800"/>
    </source>
</evidence>
<dbReference type="PROSITE" id="PS52039">
    <property type="entry name" value="TOPO_IA_2"/>
    <property type="match status" value="1"/>
</dbReference>
<feature type="non-terminal residue" evidence="11">
    <location>
        <position position="582"/>
    </location>
</feature>
<dbReference type="InterPro" id="IPR000380">
    <property type="entry name" value="Topo_IA"/>
</dbReference>
<dbReference type="InterPro" id="IPR013824">
    <property type="entry name" value="Topo_IA_cen_sub1"/>
</dbReference>
<dbReference type="Pfam" id="PF02037">
    <property type="entry name" value="SAP"/>
    <property type="match status" value="1"/>
</dbReference>
<feature type="domain" description="Toprim" evidence="9">
    <location>
        <begin position="68"/>
        <end position="183"/>
    </location>
</feature>
<dbReference type="PANTHER" id="PTHR42785:SF1">
    <property type="entry name" value="DNA TOPOISOMERASE"/>
    <property type="match status" value="1"/>
</dbReference>
<organism evidence="11 12">
    <name type="scientific">Chrysochromulina tobinii</name>
    <dbReference type="NCBI Taxonomy" id="1460289"/>
    <lineage>
        <taxon>Eukaryota</taxon>
        <taxon>Haptista</taxon>
        <taxon>Haptophyta</taxon>
        <taxon>Prymnesiophyceae</taxon>
        <taxon>Prymnesiales</taxon>
        <taxon>Chrysochromulinaceae</taxon>
        <taxon>Chrysochromulina</taxon>
    </lineage>
</organism>
<comment type="similarity">
    <text evidence="2">Belongs to the type IA topoisomerase family.</text>
</comment>
<dbReference type="InterPro" id="IPR023406">
    <property type="entry name" value="Topo_IA_AS"/>
</dbReference>
<dbReference type="InterPro" id="IPR003602">
    <property type="entry name" value="Topo_IA_DNA-bd_dom"/>
</dbReference>
<dbReference type="Gene3D" id="2.70.20.10">
    <property type="entry name" value="Topoisomerase I, domain 3"/>
    <property type="match status" value="1"/>
</dbReference>
<dbReference type="Proteomes" id="UP000037460">
    <property type="component" value="Unassembled WGS sequence"/>
</dbReference>
<dbReference type="SMART" id="SM00493">
    <property type="entry name" value="TOPRIM"/>
    <property type="match status" value="1"/>
</dbReference>
<dbReference type="InterPro" id="IPR013825">
    <property type="entry name" value="Topo_IA_cen_sub2"/>
</dbReference>
<dbReference type="Gene3D" id="1.10.460.10">
    <property type="entry name" value="Topoisomerase I, domain 2"/>
    <property type="match status" value="2"/>
</dbReference>
<dbReference type="SUPFAM" id="SSF68906">
    <property type="entry name" value="SAP domain"/>
    <property type="match status" value="1"/>
</dbReference>
<dbReference type="EMBL" id="JWZX01002317">
    <property type="protein sequence ID" value="KOO29982.1"/>
    <property type="molecule type" value="Genomic_DNA"/>
</dbReference>
<feature type="region of interest" description="Disordered" evidence="7">
    <location>
        <begin position="32"/>
        <end position="62"/>
    </location>
</feature>
<dbReference type="OrthoDB" id="6759909at2759"/>
<evidence type="ECO:0000256" key="2">
    <source>
        <dbReference type="ARBA" id="ARBA00009446"/>
    </source>
</evidence>
<dbReference type="Pfam" id="PF01751">
    <property type="entry name" value="Toprim"/>
    <property type="match status" value="1"/>
</dbReference>
<gene>
    <name evidence="11" type="ORF">Ctob_011719</name>
</gene>
<protein>
    <recommendedName>
        <fullName evidence="3">DNA topoisomerase</fullName>
        <ecNumber evidence="3">5.6.2.1</ecNumber>
    </recommendedName>
</protein>
<keyword evidence="12" id="KW-1185">Reference proteome</keyword>
<evidence type="ECO:0000259" key="10">
    <source>
        <dbReference type="PROSITE" id="PS52039"/>
    </source>
</evidence>
<dbReference type="InterPro" id="IPR003601">
    <property type="entry name" value="Topo_IA_2"/>
</dbReference>
<dbReference type="Gene3D" id="1.10.290.10">
    <property type="entry name" value="Topoisomerase I, domain 4"/>
    <property type="match status" value="1"/>
</dbReference>
<evidence type="ECO:0000313" key="12">
    <source>
        <dbReference type="Proteomes" id="UP000037460"/>
    </source>
</evidence>
<dbReference type="Gene3D" id="1.10.720.30">
    <property type="entry name" value="SAP domain"/>
    <property type="match status" value="1"/>
</dbReference>
<dbReference type="SMART" id="SM00437">
    <property type="entry name" value="TOP1Ac"/>
    <property type="match status" value="1"/>
</dbReference>